<protein>
    <submittedName>
        <fullName evidence="2">Small ubiquitin-related modifier 1</fullName>
    </submittedName>
</protein>
<reference evidence="2" key="1">
    <citation type="submission" date="2017-12" db="EMBL/GenBank/DDBJ databases">
        <authorList>
            <person name="Barbosa P."/>
            <person name="Usie A."/>
            <person name="Ramos A.M."/>
        </authorList>
    </citation>
    <scope>NUCLEOTIDE SEQUENCE</scope>
    <source>
        <strain evidence="2">HL8</strain>
        <tissue evidence="2">Leaves</tissue>
    </source>
</reference>
<dbReference type="EMBL" id="PKMF04000030">
    <property type="protein sequence ID" value="KAK7857030.1"/>
    <property type="molecule type" value="Genomic_DNA"/>
</dbReference>
<evidence type="ECO:0000313" key="2">
    <source>
        <dbReference type="EMBL" id="KAK7857030.1"/>
    </source>
</evidence>
<reference evidence="2" key="3">
    <citation type="submission" date="2023-07" db="EMBL/GenBank/DDBJ databases">
        <title>An improved reference 1 genome and first organelle genomes of Quercus suber.</title>
        <authorList>
            <consortium name="Genosuber Consortium"/>
            <person name="Usie A."/>
            <person name="Serra O."/>
            <person name="Barros P."/>
        </authorList>
    </citation>
    <scope>NUCLEOTIDE SEQUENCE</scope>
    <source>
        <strain evidence="2">HL8</strain>
        <tissue evidence="2">Leaves</tissue>
    </source>
</reference>
<dbReference type="InterPro" id="IPR022617">
    <property type="entry name" value="Rad60/SUMO-like_dom"/>
</dbReference>
<dbReference type="InterPro" id="IPR029071">
    <property type="entry name" value="Ubiquitin-like_domsf"/>
</dbReference>
<sequence>MWKYSNSGDYNVKKAYQVYHPNIGRDGRVCVKKSWCSSLTIFQLLLVIYARFSNPEPDDPIDCEIAQIYKTQRIQYDENARDWTKKYATASQKSAIDWIKRSTQLKKLMNAYCDRQSVDISSIAFLFDGRRLRAEQTPDELEWRMEMRLTPCCTKQEVPLRKWVLQVVSLAGEIYKYIGEYLKDNVWNCFDVIY</sequence>
<dbReference type="PROSITE" id="PS50127">
    <property type="entry name" value="UBC_2"/>
    <property type="match status" value="1"/>
</dbReference>
<proteinExistence type="predicted"/>
<accession>A0AAW0LZZ0</accession>
<dbReference type="PANTHER" id="PTHR10562">
    <property type="entry name" value="SMALL UBIQUITIN-RELATED MODIFIER"/>
    <property type="match status" value="1"/>
</dbReference>
<feature type="domain" description="UBC core" evidence="1">
    <location>
        <begin position="1"/>
        <end position="89"/>
    </location>
</feature>
<dbReference type="Gene3D" id="3.10.20.90">
    <property type="entry name" value="Phosphatidylinositol 3-kinase Catalytic Subunit, Chain A, domain 1"/>
    <property type="match status" value="1"/>
</dbReference>
<evidence type="ECO:0000259" key="1">
    <source>
        <dbReference type="PROSITE" id="PS50127"/>
    </source>
</evidence>
<dbReference type="Pfam" id="PF11976">
    <property type="entry name" value="Rad60-SLD"/>
    <property type="match status" value="1"/>
</dbReference>
<dbReference type="Pfam" id="PF00179">
    <property type="entry name" value="UQ_con"/>
    <property type="match status" value="1"/>
</dbReference>
<dbReference type="InterPro" id="IPR016135">
    <property type="entry name" value="UBQ-conjugating_enzyme/RWD"/>
</dbReference>
<dbReference type="InterPro" id="IPR000608">
    <property type="entry name" value="UBC"/>
</dbReference>
<name>A0AAW0LZZ0_QUESU</name>
<dbReference type="AlphaFoldDB" id="A0AAW0LZZ0"/>
<reference evidence="2" key="2">
    <citation type="journal article" date="2018" name="Sci. Data">
        <title>The draft genome sequence of cork oak.</title>
        <authorList>
            <person name="Ramos A.M."/>
            <person name="Usie A."/>
            <person name="Barbosa P."/>
            <person name="Barros P.M."/>
            <person name="Capote T."/>
            <person name="Chaves I."/>
            <person name="Simoes F."/>
            <person name="Abreu I."/>
            <person name="Carrasquinho I."/>
            <person name="Faro C."/>
            <person name="Guimaraes J.B."/>
            <person name="Mendonca D."/>
            <person name="Nobrega F."/>
            <person name="Rodrigues L."/>
            <person name="Saibo N.J.M."/>
            <person name="Varela M.C."/>
            <person name="Egas C."/>
            <person name="Matos J."/>
            <person name="Miguel C.M."/>
            <person name="Oliveira M.M."/>
            <person name="Ricardo C.P."/>
            <person name="Goncalves S."/>
        </authorList>
    </citation>
    <scope>NUCLEOTIDE SEQUENCE [LARGE SCALE GENOMIC DNA]</scope>
    <source>
        <strain evidence="2">HL8</strain>
    </source>
</reference>
<dbReference type="Gene3D" id="3.10.110.10">
    <property type="entry name" value="Ubiquitin Conjugating Enzyme"/>
    <property type="match status" value="1"/>
</dbReference>
<gene>
    <name evidence="2" type="primary">SUMO1_1</name>
    <name evidence="2" type="ORF">CFP56_019824</name>
</gene>
<organism evidence="2">
    <name type="scientific">Quercus suber</name>
    <name type="common">Cork oak</name>
    <dbReference type="NCBI Taxonomy" id="58331"/>
    <lineage>
        <taxon>Eukaryota</taxon>
        <taxon>Viridiplantae</taxon>
        <taxon>Streptophyta</taxon>
        <taxon>Embryophyta</taxon>
        <taxon>Tracheophyta</taxon>
        <taxon>Spermatophyta</taxon>
        <taxon>Magnoliopsida</taxon>
        <taxon>eudicotyledons</taxon>
        <taxon>Gunneridae</taxon>
        <taxon>Pentapetalae</taxon>
        <taxon>rosids</taxon>
        <taxon>fabids</taxon>
        <taxon>Fagales</taxon>
        <taxon>Fagaceae</taxon>
        <taxon>Quercus</taxon>
    </lineage>
</organism>
<dbReference type="SUPFAM" id="SSF54236">
    <property type="entry name" value="Ubiquitin-like"/>
    <property type="match status" value="1"/>
</dbReference>
<comment type="caution">
    <text evidence="2">The sequence shown here is derived from an EMBL/GenBank/DDBJ whole genome shotgun (WGS) entry which is preliminary data.</text>
</comment>
<dbReference type="SUPFAM" id="SSF54495">
    <property type="entry name" value="UBC-like"/>
    <property type="match status" value="1"/>
</dbReference>